<dbReference type="InterPro" id="IPR011990">
    <property type="entry name" value="TPR-like_helical_dom_sf"/>
</dbReference>
<dbReference type="AlphaFoldDB" id="A0A6J8EZ63"/>
<dbReference type="InterPro" id="IPR046906">
    <property type="entry name" value="Mab-21_HhH/H2TH-like"/>
</dbReference>
<evidence type="ECO:0000313" key="6">
    <source>
        <dbReference type="Proteomes" id="UP000507470"/>
    </source>
</evidence>
<sequence>MDSDEDVYKKRLSEVVSDILKCEGFFMEHVEVFRSECLLSEKIKKDLFGVTMIKCGSVIAEGSNILGSDIDHMIVYPGIVAVNGNFTCNLNLSDLKINILTMALDNCLPGYTRLLVNKLNPKSIFTPEIQLMIEKEGNSLFLSSKEFLKKSKNFCIKSFVCSYGNVSYTFHGPCTKYLIYNLKDAYENFEYDMTRGIECLSWPVAAKEWIYRRRLMGWPSKEIVKKIASFPVHVMPVGDSKSNISSMQWRFAFSKAERELIWNFNDFQFQCYVLLKSIFKSKLKLFSPNEMSGYQMKMLIFWISEEYGVKIFTKGNLLHCVEICFERFKKQILNSFLPHYFFHDRNLLAGKLEIQTRQQIADEIDKILEDIFVTIIECQHILLRHSSYMLKLYKGSKRHFLCHVMMPLIFGLMQCPKIVKLKTFQDSFKVCSEMLYLPNNFEKLTEFVGDIDSGKNCYSKILPYMLKTAKMFGLIQLGLMFYEDSFNNKTPEEKDILFHKAKLAFHRGMDLDEFSGKLYLITFILLKGKIDTALSILVPIMYNTKPFVHSGLCSTRYLQVLQFSNTKILYSDYFEDNEEVSNCFDMSFPKNVVHFVPEPIKYELFLQQCTRQWEVCLYHPVVYAFYLMFEMTRKKGGKNMVQNDILNKLSTFIEDCKGGLERHRAYNLLGFCYYKCGQIDEAVAVYCRSLQEKSDNTNVAVYHLCIILLEHITSKTSVLYSRT</sequence>
<feature type="domain" description="Mab-21-like nucleotidyltransferase" evidence="3">
    <location>
        <begin position="109"/>
        <end position="261"/>
    </location>
</feature>
<evidence type="ECO:0000259" key="4">
    <source>
        <dbReference type="Pfam" id="PF20266"/>
    </source>
</evidence>
<proteinExistence type="inferred from homology"/>
<keyword evidence="2" id="KW-0802">TPR repeat</keyword>
<dbReference type="Gene3D" id="1.10.1410.40">
    <property type="match status" value="1"/>
</dbReference>
<dbReference type="OrthoDB" id="6119992at2759"/>
<dbReference type="Gene3D" id="1.25.40.10">
    <property type="entry name" value="Tetratricopeptide repeat domain"/>
    <property type="match status" value="1"/>
</dbReference>
<dbReference type="Proteomes" id="UP000507470">
    <property type="component" value="Unassembled WGS sequence"/>
</dbReference>
<dbReference type="SUPFAM" id="SSF48452">
    <property type="entry name" value="TPR-like"/>
    <property type="match status" value="1"/>
</dbReference>
<protein>
    <submittedName>
        <fullName evidence="5">Uncharacterized protein</fullName>
    </submittedName>
</protein>
<dbReference type="Pfam" id="PF20266">
    <property type="entry name" value="Mab-21_C"/>
    <property type="match status" value="1"/>
</dbReference>
<dbReference type="EMBL" id="CACVKT020010068">
    <property type="protein sequence ID" value="CAC5424795.1"/>
    <property type="molecule type" value="Genomic_DNA"/>
</dbReference>
<dbReference type="PROSITE" id="PS50005">
    <property type="entry name" value="TPR"/>
    <property type="match status" value="1"/>
</dbReference>
<feature type="domain" description="Mab-21-like HhH/H2TH-like" evidence="4">
    <location>
        <begin position="270"/>
        <end position="365"/>
    </location>
</feature>
<comment type="similarity">
    <text evidence="1">Belongs to the mab-21 family.</text>
</comment>
<gene>
    <name evidence="5" type="ORF">MCOR_56670</name>
</gene>
<evidence type="ECO:0000259" key="3">
    <source>
        <dbReference type="Pfam" id="PF03281"/>
    </source>
</evidence>
<accession>A0A6J8EZ63</accession>
<organism evidence="5 6">
    <name type="scientific">Mytilus coruscus</name>
    <name type="common">Sea mussel</name>
    <dbReference type="NCBI Taxonomy" id="42192"/>
    <lineage>
        <taxon>Eukaryota</taxon>
        <taxon>Metazoa</taxon>
        <taxon>Spiralia</taxon>
        <taxon>Lophotrochozoa</taxon>
        <taxon>Mollusca</taxon>
        <taxon>Bivalvia</taxon>
        <taxon>Autobranchia</taxon>
        <taxon>Pteriomorphia</taxon>
        <taxon>Mytilida</taxon>
        <taxon>Mytiloidea</taxon>
        <taxon>Mytilidae</taxon>
        <taxon>Mytilinae</taxon>
        <taxon>Mytilus</taxon>
    </lineage>
</organism>
<evidence type="ECO:0000256" key="1">
    <source>
        <dbReference type="ARBA" id="ARBA00008307"/>
    </source>
</evidence>
<dbReference type="SMART" id="SM01265">
    <property type="entry name" value="Mab-21"/>
    <property type="match status" value="1"/>
</dbReference>
<dbReference type="InterPro" id="IPR024810">
    <property type="entry name" value="MAB21L/cGLR"/>
</dbReference>
<reference evidence="5 6" key="1">
    <citation type="submission" date="2020-06" db="EMBL/GenBank/DDBJ databases">
        <authorList>
            <person name="Li R."/>
            <person name="Bekaert M."/>
        </authorList>
    </citation>
    <scope>NUCLEOTIDE SEQUENCE [LARGE SCALE GENOMIC DNA]</scope>
    <source>
        <strain evidence="6">wild</strain>
    </source>
</reference>
<evidence type="ECO:0000313" key="5">
    <source>
        <dbReference type="EMBL" id="CAC5424795.1"/>
    </source>
</evidence>
<dbReference type="Pfam" id="PF03281">
    <property type="entry name" value="Mab-21"/>
    <property type="match status" value="1"/>
</dbReference>
<dbReference type="InterPro" id="IPR019734">
    <property type="entry name" value="TPR_rpt"/>
</dbReference>
<dbReference type="SMART" id="SM00028">
    <property type="entry name" value="TPR"/>
    <property type="match status" value="1"/>
</dbReference>
<dbReference type="PANTHER" id="PTHR10656:SF69">
    <property type="entry name" value="MAB-21-LIKE HHH_H2TH-LIKE DOMAIN-CONTAINING PROTEIN"/>
    <property type="match status" value="1"/>
</dbReference>
<dbReference type="PANTHER" id="PTHR10656">
    <property type="entry name" value="CELL FATE DETERMINING PROTEIN MAB21-RELATED"/>
    <property type="match status" value="1"/>
</dbReference>
<feature type="repeat" description="TPR" evidence="2">
    <location>
        <begin position="663"/>
        <end position="696"/>
    </location>
</feature>
<keyword evidence="6" id="KW-1185">Reference proteome</keyword>
<name>A0A6J8EZ63_MYTCO</name>
<evidence type="ECO:0000256" key="2">
    <source>
        <dbReference type="PROSITE-ProRule" id="PRU00339"/>
    </source>
</evidence>
<dbReference type="InterPro" id="IPR046903">
    <property type="entry name" value="Mab-21-like_nuc_Trfase"/>
</dbReference>